<feature type="region of interest" description="Disordered" evidence="1">
    <location>
        <begin position="1000"/>
        <end position="1024"/>
    </location>
</feature>
<dbReference type="GO" id="GO:0005876">
    <property type="term" value="C:spindle microtubule"/>
    <property type="evidence" value="ECO:0007669"/>
    <property type="project" value="TreeGrafter"/>
</dbReference>
<keyword evidence="3" id="KW-1185">Reference proteome</keyword>
<feature type="compositionally biased region" description="Polar residues" evidence="1">
    <location>
        <begin position="622"/>
        <end position="643"/>
    </location>
</feature>
<dbReference type="GO" id="GO:0045180">
    <property type="term" value="C:basal cortex"/>
    <property type="evidence" value="ECO:0007669"/>
    <property type="project" value="TreeGrafter"/>
</dbReference>
<feature type="compositionally biased region" description="Polar residues" evidence="1">
    <location>
        <begin position="531"/>
        <end position="546"/>
    </location>
</feature>
<gene>
    <name evidence="4" type="primary">LOC4817755</name>
</gene>
<dbReference type="InterPro" id="IPR016024">
    <property type="entry name" value="ARM-type_fold"/>
</dbReference>
<feature type="region of interest" description="Disordered" evidence="1">
    <location>
        <begin position="1266"/>
        <end position="1309"/>
    </location>
</feature>
<feature type="compositionally biased region" description="Low complexity" evidence="1">
    <location>
        <begin position="1011"/>
        <end position="1024"/>
    </location>
</feature>
<feature type="compositionally biased region" description="Basic and acidic residues" evidence="1">
    <location>
        <begin position="1268"/>
        <end position="1280"/>
    </location>
</feature>
<feature type="compositionally biased region" description="Low complexity" evidence="1">
    <location>
        <begin position="547"/>
        <end position="556"/>
    </location>
</feature>
<dbReference type="GO" id="GO:0005815">
    <property type="term" value="C:microtubule organizing center"/>
    <property type="evidence" value="ECO:0007669"/>
    <property type="project" value="TreeGrafter"/>
</dbReference>
<dbReference type="RefSeq" id="XP_015035638.2">
    <property type="nucleotide sequence ID" value="XM_015180152.2"/>
</dbReference>
<dbReference type="InParanoid" id="A0A6I8V7Z1"/>
<feature type="compositionally biased region" description="Polar residues" evidence="1">
    <location>
        <begin position="1099"/>
        <end position="1117"/>
    </location>
</feature>
<dbReference type="PANTHER" id="PTHR21567:SF88">
    <property type="entry name" value="TOG DOMAIN-CONTAINING PROTEIN"/>
    <property type="match status" value="1"/>
</dbReference>
<dbReference type="GO" id="GO:0040001">
    <property type="term" value="P:establishment of mitotic spindle localization"/>
    <property type="evidence" value="ECO:0007669"/>
    <property type="project" value="TreeGrafter"/>
</dbReference>
<feature type="compositionally biased region" description="Low complexity" evidence="1">
    <location>
        <begin position="1400"/>
        <end position="1419"/>
    </location>
</feature>
<dbReference type="InterPro" id="IPR034085">
    <property type="entry name" value="TOG"/>
</dbReference>
<dbReference type="KEGG" id="dpo:4817755"/>
<accession>A0A6I8V7Z1</accession>
<feature type="compositionally biased region" description="Polar residues" evidence="1">
    <location>
        <begin position="462"/>
        <end position="471"/>
    </location>
</feature>
<dbReference type="GO" id="GO:0000776">
    <property type="term" value="C:kinetochore"/>
    <property type="evidence" value="ECO:0007669"/>
    <property type="project" value="TreeGrafter"/>
</dbReference>
<feature type="compositionally biased region" description="Low complexity" evidence="1">
    <location>
        <begin position="573"/>
        <end position="582"/>
    </location>
</feature>
<sequence length="1699" mass="188110">MFFRRILERKDGTNSVPLPIATTATSAANSTRTPMNDYNCEASESVTYVSGTTGSEVKDKNNNQSASVGAGLLPLTKMQRRTEAPIGAVQLTPLWEHILRTRRLPETICPNAMYAEFHERLQDPEWQVRQHALRVLVDVLVVMQDRADNHIEEHQLIGLLVENLGHQAPTVRKGALDCLRVYLAETAIPESVVLKILDTGLTPMESDHGRLSCGVLLSLPAILQSILHTPQRHFIVQQALQRVVEHLDQLAQQEITLKVLSKMREILGVHEFEAIMNAVCGHTALSKYYQLCQVYGVCEKPNRAGEVKTGAWRALPREQSWRSSSTSIHPLDSSLQLQQPSCSDKGKVIMETEIKINDDTVTMRLLEADTETEEYDSPARVYSKDIEPTELACRALMGSARSHQDLREGAGIVQVISDSELDEHPTAGSETKSEPSTPSRGLKRVTFGGEIVKMRTPDSDAAISSNNSKRTGQPIHGPAIITLDDSSGSPRHFPIEGEPVVSIPSALGDSKTSALVVEIPYDNTKPLPLPFSSQSVRPQSNVQADQSTASPSSYSSPKHQTEESKLTPPPQSPLSRSRSTSPAGSNNISPKVPHKQIEVLHNLQRDPSPRSMRRIEDMTESVAVSPSPSPTQSLRARTSSIMSAESPVTPKSWEDLDIVNYKTLMDLRSGDWRHRLQGFSHLELALSSSGNLAQVQPYLDSLLRTLLSSERHFDIAELKRELLVNLITRLPLDNLEERTLQILTGLCRQGTAGANRVCKALMQRLPAGTIVAKLTAPEFMHAKSSKFRDHALQMSIFALMTFPGTCFDINLLTAQTIYSSLNRKRRVRQAALEVLAVLADISSVKQVLAIVSEIASGVELGPLMLDATRMRLSRLQLPIITPDSSVLFIFNQTEKPGNRNGADIDWINQGDGSASPNAIKRRRMRAAGRQRVVQESTEAKDRTETLHSFTHVNESLHRHSFHSPPETLDIASPNDFSQRLSFGARTMHGNLMDRRMVGKTCSDTSMDGRSTDSTATTCSSGSTGSFIQLTSRTGSHLSGPSSRFPAMNQHTDFVNNFMRSMQRSTTSYTLDGQAYPKVSYTNPTKSHQSQMLRKKLQHQHSFTLSQQSSRTRNTGQAQDGEMLKTNEIHRKQQRSFSIDNLQSPHTLGRECAGAAKPDSILTSPNASVHIGADPETVRSSTLGSQTDKGTTDGSPLSVKSTSYSQKSTASAKSSNSHCEMDRRPKSPARSGDSVDKKMEVLSLERNAVESFGELVVDDIVSIIEEETEHLPPEDTLKRNESVNSLHSKTESIKTQLEDVSPQLSRAQSTKSLPIEEDIEGSNSFVVVEEVQHELEATPTESSPLKPLEDPLAANEMTTSANRTGGSFTSKLRPLHDNLVMQPRSISLESLYGVRPASKQGSLDNTSTSTTDNTSQSGSQMGNITVRGKTQHAQLKQKSKTSYFLRGQRRVSPVKQAIKISQAELFPQNMSRFEKPREALHKTFDQLDSSNWEMNIVGLKSTVRLIRCHADFLDSHMHMTCIQLTRSVRNLRSQVARASCQAAAELFSLKSKYLEQECDDLVCALLHRTADTNRFIRADATHALESMVDHAQPVKVLNILATKGAQHQNALVRTSTSKLLFRLVERLGSDRIYAMGRESRDKFFVVGANLLLEGSLETRSYAKSLFRALSEHSSYQRLLLEVIPSRTYRNVEKTLRSITR</sequence>
<dbReference type="FunCoup" id="A0A6I8V7Z1">
    <property type="interactions" value="34"/>
</dbReference>
<dbReference type="SUPFAM" id="SSF48371">
    <property type="entry name" value="ARM repeat"/>
    <property type="match status" value="2"/>
</dbReference>
<feature type="compositionally biased region" description="Basic and acidic residues" evidence="1">
    <location>
        <begin position="595"/>
        <end position="617"/>
    </location>
</feature>
<feature type="region of interest" description="Disordered" evidence="1">
    <location>
        <begin position="1156"/>
        <end position="1235"/>
    </location>
</feature>
<dbReference type="PANTHER" id="PTHR21567">
    <property type="entry name" value="CLASP"/>
    <property type="match status" value="1"/>
</dbReference>
<feature type="compositionally biased region" description="Polar residues" evidence="1">
    <location>
        <begin position="428"/>
        <end position="439"/>
    </location>
</feature>
<dbReference type="ExpressionAtlas" id="A0A6I8V7Z1">
    <property type="expression patterns" value="baseline"/>
</dbReference>
<feature type="region of interest" description="Disordered" evidence="1">
    <location>
        <begin position="1396"/>
        <end position="1421"/>
    </location>
</feature>
<feature type="compositionally biased region" description="Polar residues" evidence="1">
    <location>
        <begin position="1080"/>
        <end position="1091"/>
    </location>
</feature>
<feature type="region of interest" description="Disordered" evidence="1">
    <location>
        <begin position="528"/>
        <end position="643"/>
    </location>
</feature>
<dbReference type="InterPro" id="IPR011989">
    <property type="entry name" value="ARM-like"/>
</dbReference>
<feature type="region of interest" description="Disordered" evidence="1">
    <location>
        <begin position="1080"/>
        <end position="1120"/>
    </location>
</feature>
<feature type="domain" description="TOG" evidence="2">
    <location>
        <begin position="1463"/>
        <end position="1696"/>
    </location>
</feature>
<dbReference type="GO" id="GO:0008017">
    <property type="term" value="F:microtubule binding"/>
    <property type="evidence" value="ECO:0007669"/>
    <property type="project" value="TreeGrafter"/>
</dbReference>
<evidence type="ECO:0000313" key="3">
    <source>
        <dbReference type="Proteomes" id="UP000001819"/>
    </source>
</evidence>
<proteinExistence type="predicted"/>
<feature type="compositionally biased region" description="Polar residues" evidence="1">
    <location>
        <begin position="1177"/>
        <end position="1217"/>
    </location>
</feature>
<evidence type="ECO:0000313" key="4">
    <source>
        <dbReference type="RefSeq" id="XP_015035638.2"/>
    </source>
</evidence>
<dbReference type="GO" id="GO:0090307">
    <property type="term" value="P:mitotic spindle assembly"/>
    <property type="evidence" value="ECO:0007669"/>
    <property type="project" value="TreeGrafter"/>
</dbReference>
<evidence type="ECO:0000256" key="1">
    <source>
        <dbReference type="SAM" id="MobiDB-lite"/>
    </source>
</evidence>
<dbReference type="Proteomes" id="UP000001819">
    <property type="component" value="Chromosome 4"/>
</dbReference>
<reference evidence="4" key="1">
    <citation type="submission" date="2025-08" db="UniProtKB">
        <authorList>
            <consortium name="RefSeq"/>
        </authorList>
    </citation>
    <scope>IDENTIFICATION</scope>
    <source>
        <strain evidence="4">MV-25-SWS-2005</strain>
        <tissue evidence="4">Whole body</tissue>
    </source>
</reference>
<dbReference type="GO" id="GO:0005881">
    <property type="term" value="C:cytoplasmic microtubule"/>
    <property type="evidence" value="ECO:0007669"/>
    <property type="project" value="TreeGrafter"/>
</dbReference>
<dbReference type="GO" id="GO:0072686">
    <property type="term" value="C:mitotic spindle"/>
    <property type="evidence" value="ECO:0007669"/>
    <property type="project" value="TreeGrafter"/>
</dbReference>
<dbReference type="SMART" id="SM01349">
    <property type="entry name" value="TOG"/>
    <property type="match status" value="1"/>
</dbReference>
<feature type="region of interest" description="Disordered" evidence="1">
    <location>
        <begin position="419"/>
        <end position="507"/>
    </location>
</feature>
<evidence type="ECO:0000259" key="2">
    <source>
        <dbReference type="SMART" id="SM01349"/>
    </source>
</evidence>
<organism evidence="3 4">
    <name type="scientific">Drosophila pseudoobscura pseudoobscura</name>
    <name type="common">Fruit fly</name>
    <dbReference type="NCBI Taxonomy" id="46245"/>
    <lineage>
        <taxon>Eukaryota</taxon>
        <taxon>Metazoa</taxon>
        <taxon>Ecdysozoa</taxon>
        <taxon>Arthropoda</taxon>
        <taxon>Hexapoda</taxon>
        <taxon>Insecta</taxon>
        <taxon>Pterygota</taxon>
        <taxon>Neoptera</taxon>
        <taxon>Endopterygota</taxon>
        <taxon>Diptera</taxon>
        <taxon>Brachycera</taxon>
        <taxon>Muscomorpha</taxon>
        <taxon>Ephydroidea</taxon>
        <taxon>Drosophilidae</taxon>
        <taxon>Drosophila</taxon>
        <taxon>Sophophora</taxon>
    </lineage>
</organism>
<dbReference type="Gene3D" id="1.25.10.10">
    <property type="entry name" value="Leucine-rich Repeat Variant"/>
    <property type="match status" value="3"/>
</dbReference>
<protein>
    <submittedName>
        <fullName evidence="4">TOG array regulator of axonemal microtubules protein 1 isoform X1</fullName>
    </submittedName>
</protein>
<name>A0A6I8V7Z1_DROPS</name>